<proteinExistence type="predicted"/>
<accession>G5IB80</accession>
<dbReference type="PATRIC" id="fig|742737.3.peg.797"/>
<evidence type="ECO:0000313" key="1">
    <source>
        <dbReference type="EMBL" id="EHI61187.1"/>
    </source>
</evidence>
<dbReference type="HOGENOM" id="CLU_024495_0_0_9"/>
<gene>
    <name evidence="1" type="ORF">HMPREF9473_00802</name>
</gene>
<protein>
    <submittedName>
        <fullName evidence="1">Uncharacterized protein</fullName>
    </submittedName>
</protein>
<sequence length="688" mass="76622">MIGRPSEEVTSYEEVIEAAMAKIPLLSQEWTNYNVSDPGVTILQNFSAFHVIQENSIREITEMVRRNLLKLMGFTTGVNRPGHVFLIPAPGTQPCYLPMHQRLAAGGTCFETVREESAGQGGLASVWLEENGHKKEVTYLLKSEAIGSVRAFGSENGGDAAVGNGIWLVFEYLPEPGEQLALYFHVEEGKRNPFDREHIPEFARLSWQCFNGDGWMPVETVDETACFLTGGRVIITVPRGARRFRDGAVDGYVVRCRLLKSSYDCPPVIRAVYDGVMEVEQRKTLAAMFRFTGDRAVIPSAIAADGAMEVFVQDAEHGSYRRYERGEDGTCGRFYRITSDGRGNPVIIIDRISAQDGQSVVVVCWAKDAVNDRNLGTVYGYDDQIMEIENTEQVIPEGFCVMARMRNRDGTEEYRFAAPGLQGEEELGYELLSREGRIRIYHPGYRRECQLYLASCAVTGGGGAENALRPGSCLRGAGLEFVSVSPERGGASCESVEELEKRFTEDLSRHETGVTADDYEALVRQTPGLCIEQVKAWMNDRENRVEIAVKPAGSRRFPGLSDIYKKTIRNYLEPRRMAATEIAILGPEYVPIAVSGRIRGKKRFGDCQGIVKRFLEQRFEELSSKAGFGGSIAFHVLYRELEELDCVAEVCDLDASPQREGAVIYGGEIRLDNHCLGYLGNVKLEMIF</sequence>
<dbReference type="AlphaFoldDB" id="G5IB80"/>
<comment type="caution">
    <text evidence="1">The sequence shown here is derived from an EMBL/GenBank/DDBJ whole genome shotgun (WGS) entry which is preliminary data.</text>
</comment>
<dbReference type="EMBL" id="ADLN01000006">
    <property type="protein sequence ID" value="EHI61187.1"/>
    <property type="molecule type" value="Genomic_DNA"/>
</dbReference>
<dbReference type="RefSeq" id="WP_006778788.1">
    <property type="nucleotide sequence ID" value="NZ_CP040506.1"/>
</dbReference>
<dbReference type="OrthoDB" id="9027184at2"/>
<reference evidence="1 2" key="1">
    <citation type="submission" date="2011-08" db="EMBL/GenBank/DDBJ databases">
        <title>The Genome Sequence of Clostridium hathewayi WAL-18680.</title>
        <authorList>
            <consortium name="The Broad Institute Genome Sequencing Platform"/>
            <person name="Earl A."/>
            <person name="Ward D."/>
            <person name="Feldgarden M."/>
            <person name="Gevers D."/>
            <person name="Finegold S.M."/>
            <person name="Summanen P.H."/>
            <person name="Molitoris D.R."/>
            <person name="Song M."/>
            <person name="Daigneault M."/>
            <person name="Allen-Vercoe E."/>
            <person name="Young S.K."/>
            <person name="Zeng Q."/>
            <person name="Gargeya S."/>
            <person name="Fitzgerald M."/>
            <person name="Haas B."/>
            <person name="Abouelleil A."/>
            <person name="Alvarado L."/>
            <person name="Arachchi H.M."/>
            <person name="Berlin A."/>
            <person name="Brown A."/>
            <person name="Chapman S.B."/>
            <person name="Chen Z."/>
            <person name="Dunbar C."/>
            <person name="Freedman E."/>
            <person name="Gearin G."/>
            <person name="Gellesch M."/>
            <person name="Goldberg J."/>
            <person name="Griggs A."/>
            <person name="Gujja S."/>
            <person name="Heiman D."/>
            <person name="Howarth C."/>
            <person name="Larson L."/>
            <person name="Lui A."/>
            <person name="MacDonald P.J.P."/>
            <person name="Montmayeur A."/>
            <person name="Murphy C."/>
            <person name="Neiman D."/>
            <person name="Pearson M."/>
            <person name="Priest M."/>
            <person name="Roberts A."/>
            <person name="Saif S."/>
            <person name="Shea T."/>
            <person name="Shenoy N."/>
            <person name="Sisk P."/>
            <person name="Stolte C."/>
            <person name="Sykes S."/>
            <person name="Wortman J."/>
            <person name="Nusbaum C."/>
            <person name="Birren B."/>
        </authorList>
    </citation>
    <scope>NUCLEOTIDE SEQUENCE [LARGE SCALE GENOMIC DNA]</scope>
    <source>
        <strain evidence="1 2">WAL-18680</strain>
    </source>
</reference>
<organism evidence="1 2">
    <name type="scientific">Hungatella hathewayi WAL-18680</name>
    <dbReference type="NCBI Taxonomy" id="742737"/>
    <lineage>
        <taxon>Bacteria</taxon>
        <taxon>Bacillati</taxon>
        <taxon>Bacillota</taxon>
        <taxon>Clostridia</taxon>
        <taxon>Lachnospirales</taxon>
        <taxon>Lachnospiraceae</taxon>
        <taxon>Hungatella</taxon>
    </lineage>
</organism>
<evidence type="ECO:0000313" key="2">
    <source>
        <dbReference type="Proteomes" id="UP000005384"/>
    </source>
</evidence>
<dbReference type="Proteomes" id="UP000005384">
    <property type="component" value="Unassembled WGS sequence"/>
</dbReference>
<name>G5IB80_9FIRM</name>
<keyword evidence="2" id="KW-1185">Reference proteome</keyword>